<evidence type="ECO:0000259" key="1">
    <source>
        <dbReference type="Pfam" id="PF06877"/>
    </source>
</evidence>
<protein>
    <recommendedName>
        <fullName evidence="1">Regulator of ribonuclease activity B domain-containing protein</fullName>
    </recommendedName>
</protein>
<reference evidence="2" key="2">
    <citation type="submission" date="2020-09" db="EMBL/GenBank/DDBJ databases">
        <authorList>
            <person name="Sun Q."/>
            <person name="Kim S."/>
        </authorList>
    </citation>
    <scope>NUCLEOTIDE SEQUENCE</scope>
    <source>
        <strain evidence="2">KCTC 23077</strain>
    </source>
</reference>
<dbReference type="InterPro" id="IPR009671">
    <property type="entry name" value="RraB_dom"/>
</dbReference>
<dbReference type="RefSeq" id="WP_189452125.1">
    <property type="nucleotide sequence ID" value="NZ_BMYD01000001.1"/>
</dbReference>
<proteinExistence type="predicted"/>
<organism evidence="2 3">
    <name type="scientific">Cognatilysobacter bugurensis</name>
    <dbReference type="NCBI Taxonomy" id="543356"/>
    <lineage>
        <taxon>Bacteria</taxon>
        <taxon>Pseudomonadati</taxon>
        <taxon>Pseudomonadota</taxon>
        <taxon>Gammaproteobacteria</taxon>
        <taxon>Lysobacterales</taxon>
        <taxon>Lysobacteraceae</taxon>
        <taxon>Cognatilysobacter</taxon>
    </lineage>
</organism>
<dbReference type="SUPFAM" id="SSF89946">
    <property type="entry name" value="Hypothetical protein VC0424"/>
    <property type="match status" value="1"/>
</dbReference>
<evidence type="ECO:0000313" key="3">
    <source>
        <dbReference type="Proteomes" id="UP000646426"/>
    </source>
</evidence>
<name>A0A918SUK0_9GAMM</name>
<dbReference type="InterPro" id="IPR036701">
    <property type="entry name" value="RraB-like_sf"/>
</dbReference>
<evidence type="ECO:0000313" key="2">
    <source>
        <dbReference type="EMBL" id="GHA68299.1"/>
    </source>
</evidence>
<gene>
    <name evidence="2" type="ORF">GCM10007067_00130</name>
</gene>
<dbReference type="Proteomes" id="UP000646426">
    <property type="component" value="Unassembled WGS sequence"/>
</dbReference>
<reference evidence="2" key="1">
    <citation type="journal article" date="2014" name="Int. J. Syst. Evol. Microbiol.">
        <title>Complete genome sequence of Corynebacterium casei LMG S-19264T (=DSM 44701T), isolated from a smear-ripened cheese.</title>
        <authorList>
            <consortium name="US DOE Joint Genome Institute (JGI-PGF)"/>
            <person name="Walter F."/>
            <person name="Albersmeier A."/>
            <person name="Kalinowski J."/>
            <person name="Ruckert C."/>
        </authorList>
    </citation>
    <scope>NUCLEOTIDE SEQUENCE</scope>
    <source>
        <strain evidence="2">KCTC 23077</strain>
    </source>
</reference>
<sequence>MKSLQRAMLPDDENGEVLRAMLDDGDDLTAEREIEFYLVFAEAEQARAFAAQAAELPDVQVEEPEVDEEGIWQVAVVRRMAASHAGITGLEHLLATLAKEHAGHPDGWSCDPADAAE</sequence>
<keyword evidence="3" id="KW-1185">Reference proteome</keyword>
<dbReference type="AlphaFoldDB" id="A0A918SUK0"/>
<accession>A0A918SUK0</accession>
<dbReference type="Pfam" id="PF06877">
    <property type="entry name" value="RraB"/>
    <property type="match status" value="1"/>
</dbReference>
<dbReference type="Gene3D" id="3.30.70.970">
    <property type="entry name" value="RraB-like"/>
    <property type="match status" value="1"/>
</dbReference>
<dbReference type="EMBL" id="BMYD01000001">
    <property type="protein sequence ID" value="GHA68299.1"/>
    <property type="molecule type" value="Genomic_DNA"/>
</dbReference>
<comment type="caution">
    <text evidence="2">The sequence shown here is derived from an EMBL/GenBank/DDBJ whole genome shotgun (WGS) entry which is preliminary data.</text>
</comment>
<feature type="domain" description="Regulator of ribonuclease activity B" evidence="1">
    <location>
        <begin position="12"/>
        <end position="110"/>
    </location>
</feature>